<keyword evidence="3" id="KW-0966">Cell projection</keyword>
<dbReference type="Gene3D" id="3.30.750.140">
    <property type="match status" value="1"/>
</dbReference>
<feature type="domain" description="Flagellar hook-length control protein-like C-terminal" evidence="2">
    <location>
        <begin position="393"/>
        <end position="473"/>
    </location>
</feature>
<dbReference type="Proteomes" id="UP000191554">
    <property type="component" value="Unassembled WGS sequence"/>
</dbReference>
<comment type="caution">
    <text evidence="3">The sequence shown here is derived from an EMBL/GenBank/DDBJ whole genome shotgun (WGS) entry which is preliminary data.</text>
</comment>
<dbReference type="EMBL" id="MZGX01000008">
    <property type="protein sequence ID" value="OPX44587.1"/>
    <property type="molecule type" value="Genomic_DNA"/>
</dbReference>
<reference evidence="3 4" key="1">
    <citation type="submission" date="2017-03" db="EMBL/GenBank/DDBJ databases">
        <title>Genome sequence of Clostridium hungatei DSM 14427.</title>
        <authorList>
            <person name="Poehlein A."/>
            <person name="Daniel R."/>
        </authorList>
    </citation>
    <scope>NUCLEOTIDE SEQUENCE [LARGE SCALE GENOMIC DNA]</scope>
    <source>
        <strain evidence="3 4">DSM 14427</strain>
    </source>
</reference>
<keyword evidence="3" id="KW-0969">Cilium</keyword>
<dbReference type="Pfam" id="PF02120">
    <property type="entry name" value="Flg_hook"/>
    <property type="match status" value="1"/>
</dbReference>
<evidence type="ECO:0000313" key="4">
    <source>
        <dbReference type="Proteomes" id="UP000191554"/>
    </source>
</evidence>
<evidence type="ECO:0000313" key="3">
    <source>
        <dbReference type="EMBL" id="OPX44587.1"/>
    </source>
</evidence>
<dbReference type="OrthoDB" id="1676929at2"/>
<name>A0A1V4SMX0_RUMHU</name>
<feature type="region of interest" description="Disordered" evidence="1">
    <location>
        <begin position="43"/>
        <end position="111"/>
    </location>
</feature>
<proteinExistence type="predicted"/>
<feature type="compositionally biased region" description="Basic and acidic residues" evidence="1">
    <location>
        <begin position="51"/>
        <end position="63"/>
    </location>
</feature>
<dbReference type="RefSeq" id="WP_080064026.1">
    <property type="nucleotide sequence ID" value="NZ_MZGX01000008.1"/>
</dbReference>
<dbReference type="InterPro" id="IPR038610">
    <property type="entry name" value="FliK-like_C_sf"/>
</dbReference>
<dbReference type="CDD" id="cd17470">
    <property type="entry name" value="T3SS_Flik_C"/>
    <property type="match status" value="1"/>
</dbReference>
<dbReference type="STRING" id="48256.CLHUN_15810"/>
<evidence type="ECO:0000259" key="2">
    <source>
        <dbReference type="Pfam" id="PF02120"/>
    </source>
</evidence>
<sequence>MISYNNTNYLVAQTSDMAALDLKSKTVQDNKTSDFRAVFDRAVSSGSSARTTERPAIKAEREAPGNTDSQVKFKSYRDLKPVQTNNSGSGEKAAVSEAQTKPAAEAGKEELGKVEGDSLKDDEQINVLAQMLGISPAELVKLSEKLGFSAEDLSSNVKLGQLAEKLGDLLQLDNTQKTALSGLVQEITKQLAKVDNKVADKPQAAADVKAEQVISGSDSIEADFSKLAETVKAKLDELLQAAKAEPQTTAAEVAKVIEAMRAQALNRVSPITQENGTATAGTSAEELAGEGILQQKVAVVDEKADSKYLDKSGEDSKETGASVTDAARDLPAEVKNVSVQVGTNAQQNPQQQFMQALNDFRAIANNQTEAAKSTFAMPQTIKTGELLNQVVEQAKVVIGPDKTEMVIHLKPDHLGKLELKVVTEQGIVAAKFVAENQQVKEIIETNMQQLKDSLQKQGINIEGVSVQVGQEKKEQFQNNSFGSKNGTTGAKRGITSAVPVNTGIRGTIMENLPERLAQYSYETSTINLTA</sequence>
<evidence type="ECO:0000256" key="1">
    <source>
        <dbReference type="SAM" id="MobiDB-lite"/>
    </source>
</evidence>
<dbReference type="AlphaFoldDB" id="A0A1V4SMX0"/>
<keyword evidence="3" id="KW-0282">Flagellum</keyword>
<keyword evidence="4" id="KW-1185">Reference proteome</keyword>
<dbReference type="InterPro" id="IPR021136">
    <property type="entry name" value="Flagellar_hook_control-like_C"/>
</dbReference>
<gene>
    <name evidence="3" type="ORF">CLHUN_15810</name>
</gene>
<protein>
    <submittedName>
        <fullName evidence="3">Flagellar hook-length control protein FliK</fullName>
    </submittedName>
</protein>
<accession>A0A1V4SMX0</accession>
<organism evidence="3 4">
    <name type="scientific">Ruminiclostridium hungatei</name>
    <name type="common">Clostridium hungatei</name>
    <dbReference type="NCBI Taxonomy" id="48256"/>
    <lineage>
        <taxon>Bacteria</taxon>
        <taxon>Bacillati</taxon>
        <taxon>Bacillota</taxon>
        <taxon>Clostridia</taxon>
        <taxon>Eubacteriales</taxon>
        <taxon>Oscillospiraceae</taxon>
        <taxon>Ruminiclostridium</taxon>
    </lineage>
</organism>